<name>A0A3B1B211_9ZZZZ</name>
<evidence type="ECO:0008006" key="2">
    <source>
        <dbReference type="Google" id="ProtNLM"/>
    </source>
</evidence>
<evidence type="ECO:0000313" key="1">
    <source>
        <dbReference type="EMBL" id="VAX04340.1"/>
    </source>
</evidence>
<gene>
    <name evidence="1" type="ORF">MNBD_GAMMA20-2395</name>
</gene>
<proteinExistence type="predicted"/>
<dbReference type="AlphaFoldDB" id="A0A3B1B211"/>
<dbReference type="EMBL" id="UOFU01000377">
    <property type="protein sequence ID" value="VAX04340.1"/>
    <property type="molecule type" value="Genomic_DNA"/>
</dbReference>
<accession>A0A3B1B211</accession>
<reference evidence="1" key="1">
    <citation type="submission" date="2018-06" db="EMBL/GenBank/DDBJ databases">
        <authorList>
            <person name="Zhirakovskaya E."/>
        </authorList>
    </citation>
    <scope>NUCLEOTIDE SEQUENCE</scope>
</reference>
<protein>
    <recommendedName>
        <fullName evidence="2">Nitrate/nitrite sensing protein domain-containing protein</fullName>
    </recommendedName>
</protein>
<organism evidence="1">
    <name type="scientific">hydrothermal vent metagenome</name>
    <dbReference type="NCBI Taxonomy" id="652676"/>
    <lineage>
        <taxon>unclassified sequences</taxon>
        <taxon>metagenomes</taxon>
        <taxon>ecological metagenomes</taxon>
    </lineage>
</organism>
<sequence>MTPALLLPAGMLAVSGYLFQHLRGQRWRQAHQRLATLDDIRSLRQLLEKIPQHRGMANAFLQGDASFGAKLQTQQQHIDADAHILTRLAGQTCCRVVSERIQRIGTQWSTIKQELHHFSSPHSFALHSELIGEILYLINDLSEKQGLLDEDSGFTPLANAAINRVPLVTETQGQARGMATGAAAQQECGIPEQVKLRYLLARTRSAIGMANDELRGNVEARGLGDSLIATEDFLRLLETRILETRRIDIPPTEVFAAGTQAIDRSFILLDQLIDTLRQRLVADATRCKHQWRLSQIIATTLLAPAAWLVWLAV</sequence>